<feature type="transmembrane region" description="Helical" evidence="1">
    <location>
        <begin position="277"/>
        <end position="299"/>
    </location>
</feature>
<evidence type="ECO:0000313" key="4">
    <source>
        <dbReference type="Proteomes" id="UP001595536"/>
    </source>
</evidence>
<evidence type="ECO:0000313" key="3">
    <source>
        <dbReference type="EMBL" id="MFC3265610.1"/>
    </source>
</evidence>
<feature type="transmembrane region" description="Helical" evidence="1">
    <location>
        <begin position="247"/>
        <end position="265"/>
    </location>
</feature>
<dbReference type="PANTHER" id="PTHR23028">
    <property type="entry name" value="ACETYLTRANSFERASE"/>
    <property type="match status" value="1"/>
</dbReference>
<feature type="transmembrane region" description="Helical" evidence="1">
    <location>
        <begin position="162"/>
        <end position="185"/>
    </location>
</feature>
<feature type="transmembrane region" description="Helical" evidence="1">
    <location>
        <begin position="52"/>
        <end position="70"/>
    </location>
</feature>
<protein>
    <submittedName>
        <fullName evidence="3">Acyltransferase family protein</fullName>
        <ecNumber evidence="3">2.3.-.-</ecNumber>
    </submittedName>
</protein>
<sequence>MCQAGARVRDENIPLTSIRGVVALWVVAHHLALRFIDTGLMTPDRFLSPGGAGVDIFFILSGLVMAAVHGDVHPGAAGPYLARRVFRIWPLHLAVMAALVGVALLRLWAGRPSPTENWARLPEAILLLQPFTGEPLAWNVASWSLGVEMACYLAFPFAAPLLAGLSPAGAAAAALLLGTAEYLVLQEIGPVVTGPGAAARGFAGFGFGAAMGFALKGRRLAGFWLNAGQIAAVAAIGAALWLGRPQLTPMFAAALIALLFVGRGVAGRALEAPPLHWAGRISYSVYLIHLPVIGVAALLAPPQAVPGPWGLAVWSLAVIAVVLGLSHVSWRLVEEPCRRYGARFAAGLRAGRPAPA</sequence>
<dbReference type="EMBL" id="JBHRUV010000018">
    <property type="protein sequence ID" value="MFC3265610.1"/>
    <property type="molecule type" value="Genomic_DNA"/>
</dbReference>
<proteinExistence type="predicted"/>
<dbReference type="InterPro" id="IPR002656">
    <property type="entry name" value="Acyl_transf_3_dom"/>
</dbReference>
<feature type="transmembrane region" description="Helical" evidence="1">
    <location>
        <begin position="12"/>
        <end position="32"/>
    </location>
</feature>
<feature type="domain" description="Acyltransferase 3" evidence="2">
    <location>
        <begin position="18"/>
        <end position="326"/>
    </location>
</feature>
<feature type="transmembrane region" description="Helical" evidence="1">
    <location>
        <begin position="311"/>
        <end position="333"/>
    </location>
</feature>
<organism evidence="3 4">
    <name type="scientific">Camelimonas abortus</name>
    <dbReference type="NCBI Taxonomy" id="1017184"/>
    <lineage>
        <taxon>Bacteria</taxon>
        <taxon>Pseudomonadati</taxon>
        <taxon>Pseudomonadota</taxon>
        <taxon>Alphaproteobacteria</taxon>
        <taxon>Hyphomicrobiales</taxon>
        <taxon>Chelatococcaceae</taxon>
        <taxon>Camelimonas</taxon>
    </lineage>
</organism>
<keyword evidence="3" id="KW-0808">Transferase</keyword>
<dbReference type="PANTHER" id="PTHR23028:SF131">
    <property type="entry name" value="BLR2367 PROTEIN"/>
    <property type="match status" value="1"/>
</dbReference>
<dbReference type="Pfam" id="PF01757">
    <property type="entry name" value="Acyl_transf_3"/>
    <property type="match status" value="1"/>
</dbReference>
<keyword evidence="1" id="KW-0812">Transmembrane</keyword>
<dbReference type="InterPro" id="IPR050879">
    <property type="entry name" value="Acyltransferase_3"/>
</dbReference>
<dbReference type="EC" id="2.3.-.-" evidence="3"/>
<feature type="transmembrane region" description="Helical" evidence="1">
    <location>
        <begin position="197"/>
        <end position="215"/>
    </location>
</feature>
<feature type="transmembrane region" description="Helical" evidence="1">
    <location>
        <begin position="91"/>
        <end position="109"/>
    </location>
</feature>
<feature type="transmembrane region" description="Helical" evidence="1">
    <location>
        <begin position="222"/>
        <end position="241"/>
    </location>
</feature>
<dbReference type="Proteomes" id="UP001595536">
    <property type="component" value="Unassembled WGS sequence"/>
</dbReference>
<evidence type="ECO:0000259" key="2">
    <source>
        <dbReference type="Pfam" id="PF01757"/>
    </source>
</evidence>
<reference evidence="4" key="1">
    <citation type="journal article" date="2019" name="Int. J. Syst. Evol. Microbiol.">
        <title>The Global Catalogue of Microorganisms (GCM) 10K type strain sequencing project: providing services to taxonomists for standard genome sequencing and annotation.</title>
        <authorList>
            <consortium name="The Broad Institute Genomics Platform"/>
            <consortium name="The Broad Institute Genome Sequencing Center for Infectious Disease"/>
            <person name="Wu L."/>
            <person name="Ma J."/>
        </authorList>
    </citation>
    <scope>NUCLEOTIDE SEQUENCE [LARGE SCALE GENOMIC DNA]</scope>
    <source>
        <strain evidence="4">CCM 7941</strain>
    </source>
</reference>
<accession>A0ABV7LD89</accession>
<keyword evidence="3" id="KW-0012">Acyltransferase</keyword>
<keyword evidence="1" id="KW-0472">Membrane</keyword>
<evidence type="ECO:0000256" key="1">
    <source>
        <dbReference type="SAM" id="Phobius"/>
    </source>
</evidence>
<name>A0ABV7LD89_9HYPH</name>
<keyword evidence="4" id="KW-1185">Reference proteome</keyword>
<comment type="caution">
    <text evidence="3">The sequence shown here is derived from an EMBL/GenBank/DDBJ whole genome shotgun (WGS) entry which is preliminary data.</text>
</comment>
<keyword evidence="1" id="KW-1133">Transmembrane helix</keyword>
<dbReference type="GO" id="GO:0016746">
    <property type="term" value="F:acyltransferase activity"/>
    <property type="evidence" value="ECO:0007669"/>
    <property type="project" value="UniProtKB-KW"/>
</dbReference>
<gene>
    <name evidence="3" type="ORF">ACFOEX_04415</name>
</gene>